<dbReference type="Pfam" id="PF21926">
    <property type="entry name" value="FeeM"/>
    <property type="match status" value="1"/>
</dbReference>
<reference evidence="3 4" key="1">
    <citation type="submission" date="2007-05" db="EMBL/GenBank/DDBJ databases">
        <title>Complete sequence of plasmid2 pACRY02 of Acidiphilium cryptum JF-5.</title>
        <authorList>
            <consortium name="US DOE Joint Genome Institute"/>
            <person name="Copeland A."/>
            <person name="Lucas S."/>
            <person name="Lapidus A."/>
            <person name="Barry K."/>
            <person name="Detter J.C."/>
            <person name="Glavina del Rio T."/>
            <person name="Hammon N."/>
            <person name="Israni S."/>
            <person name="Dalin E."/>
            <person name="Tice H."/>
            <person name="Pitluck S."/>
            <person name="Sims D."/>
            <person name="Brettin T."/>
            <person name="Bruce D."/>
            <person name="Han C."/>
            <person name="Schmutz J."/>
            <person name="Larimer F."/>
            <person name="Land M."/>
            <person name="Hauser L."/>
            <person name="Kyrpides N."/>
            <person name="Kim E."/>
            <person name="Magnuson T."/>
            <person name="Richardson P."/>
        </authorList>
    </citation>
    <scope>NUCLEOTIDE SEQUENCE [LARGE SCALE GENOMIC DNA]</scope>
    <source>
        <strain evidence="4">JF-5</strain>
        <plasmid evidence="4">Plasmid pACRY02</plasmid>
    </source>
</reference>
<geneLocation type="plasmid" evidence="3 4">
    <name>pACRY02</name>
</geneLocation>
<feature type="region of interest" description="Disordered" evidence="1">
    <location>
        <begin position="231"/>
        <end position="263"/>
    </location>
</feature>
<dbReference type="SUPFAM" id="SSF55729">
    <property type="entry name" value="Acyl-CoA N-acyltransferases (Nat)"/>
    <property type="match status" value="1"/>
</dbReference>
<dbReference type="AlphaFoldDB" id="A5FTV6"/>
<keyword evidence="4" id="KW-1185">Reference proteome</keyword>
<dbReference type="Proteomes" id="UP000000245">
    <property type="component" value="Plasmid pACRY02"/>
</dbReference>
<dbReference type="EMBL" id="CP000690">
    <property type="protein sequence ID" value="ABQ29038.1"/>
    <property type="molecule type" value="Genomic_DNA"/>
</dbReference>
<organism evidence="3 4">
    <name type="scientific">Acidiphilium cryptum (strain JF-5)</name>
    <dbReference type="NCBI Taxonomy" id="349163"/>
    <lineage>
        <taxon>Bacteria</taxon>
        <taxon>Pseudomonadati</taxon>
        <taxon>Pseudomonadota</taxon>
        <taxon>Alphaproteobacteria</taxon>
        <taxon>Acetobacterales</taxon>
        <taxon>Acidocellaceae</taxon>
        <taxon>Acidiphilium</taxon>
    </lineage>
</organism>
<evidence type="ECO:0000256" key="1">
    <source>
        <dbReference type="SAM" id="MobiDB-lite"/>
    </source>
</evidence>
<name>A5FTV6_ACICJ</name>
<dbReference type="KEGG" id="acr:Acry_3433"/>
<dbReference type="Gene3D" id="3.40.630.30">
    <property type="match status" value="1"/>
</dbReference>
<feature type="compositionally biased region" description="Acidic residues" evidence="1">
    <location>
        <begin position="254"/>
        <end position="263"/>
    </location>
</feature>
<dbReference type="InterPro" id="IPR016181">
    <property type="entry name" value="Acyl_CoA_acyltransferase"/>
</dbReference>
<protein>
    <recommendedName>
        <fullName evidence="2">N-acyl amino acid synthase FeeM catalytic core domain-containing protein</fullName>
    </recommendedName>
</protein>
<proteinExistence type="predicted"/>
<dbReference type="HOGENOM" id="CLU_092294_0_0_5"/>
<keyword evidence="3" id="KW-0614">Plasmid</keyword>
<dbReference type="InterPro" id="IPR054597">
    <property type="entry name" value="FeeM_cat"/>
</dbReference>
<accession>A5FTV6</accession>
<feature type="domain" description="N-acyl amino acid synthase FeeM catalytic core" evidence="2">
    <location>
        <begin position="25"/>
        <end position="190"/>
    </location>
</feature>
<sequence length="263" mass="28913">MPSFSPSRDAIEVQLATSRDLADLAYEIRYEAYRASGYIGERADGLFSDKEDTRANAQTAVVFRDGIPSGTVRTLLLDPGSDNPDFHYIPALDMFGPEIRELLAVRGTAARPATAIEATKLALASHAERDIAVLQALFRTVRYLVHAHDTNVVFNAVKHHHMPFYRRLGYRKIEDPRPYPGLAVQTGLMACFREEFADTVDRVPFMSGLSVTDPTCQALLAGHRVQIFSTGRPEARPALETPNRLGRAAPAPDPDADQEPGPG</sequence>
<evidence type="ECO:0000259" key="2">
    <source>
        <dbReference type="Pfam" id="PF21926"/>
    </source>
</evidence>
<gene>
    <name evidence="3" type="ordered locus">Acry_3433</name>
</gene>
<evidence type="ECO:0000313" key="4">
    <source>
        <dbReference type="Proteomes" id="UP000000245"/>
    </source>
</evidence>
<evidence type="ECO:0000313" key="3">
    <source>
        <dbReference type="EMBL" id="ABQ29038.1"/>
    </source>
</evidence>
<dbReference type="RefSeq" id="WP_011930616.1">
    <property type="nucleotide sequence ID" value="NC_009468.1"/>
</dbReference>